<proteinExistence type="predicted"/>
<comment type="caution">
    <text evidence="2">The sequence shown here is derived from an EMBL/GenBank/DDBJ whole genome shotgun (WGS) entry which is preliminary data.</text>
</comment>
<protein>
    <submittedName>
        <fullName evidence="2">Uncharacterized protein</fullName>
    </submittedName>
</protein>
<dbReference type="EMBL" id="NJBN01000003">
    <property type="protein sequence ID" value="TKJ41134.1"/>
    <property type="molecule type" value="Genomic_DNA"/>
</dbReference>
<feature type="region of interest" description="Disordered" evidence="1">
    <location>
        <begin position="47"/>
        <end position="75"/>
    </location>
</feature>
<dbReference type="Proteomes" id="UP000319619">
    <property type="component" value="Unassembled WGS sequence"/>
</dbReference>
<evidence type="ECO:0000313" key="3">
    <source>
        <dbReference type="Proteomes" id="UP000319619"/>
    </source>
</evidence>
<evidence type="ECO:0000256" key="1">
    <source>
        <dbReference type="SAM" id="MobiDB-lite"/>
    </source>
</evidence>
<sequence length="75" mass="8748">MLFRILLIGLLLYWILRVFGLLGSKKKSRIKRGRTRQKVNPFEGADIEDVSYTELPPDETVNNENEKKRQSGNKE</sequence>
<gene>
    <name evidence="2" type="ORF">CEE37_05550</name>
</gene>
<reference evidence="2 3" key="1">
    <citation type="submission" date="2017-06" db="EMBL/GenBank/DDBJ databases">
        <title>Novel microbial phyla capable of carbon fixation and sulfur reduction in deep-sea sediments.</title>
        <authorList>
            <person name="Huang J."/>
            <person name="Baker B."/>
            <person name="Wang Y."/>
        </authorList>
    </citation>
    <scope>NUCLEOTIDE SEQUENCE [LARGE SCALE GENOMIC DNA]</scope>
    <source>
        <strain evidence="2">B3_LCP</strain>
    </source>
</reference>
<organism evidence="2 3">
    <name type="scientific">candidate division LCP-89 bacterium B3_LCP</name>
    <dbReference type="NCBI Taxonomy" id="2012998"/>
    <lineage>
        <taxon>Bacteria</taxon>
        <taxon>Pseudomonadati</taxon>
        <taxon>Bacteria division LCP-89</taxon>
    </lineage>
</organism>
<feature type="compositionally biased region" description="Basic and acidic residues" evidence="1">
    <location>
        <begin position="64"/>
        <end position="75"/>
    </location>
</feature>
<accession>A0A532V1P4</accession>
<evidence type="ECO:0000313" key="2">
    <source>
        <dbReference type="EMBL" id="TKJ41134.1"/>
    </source>
</evidence>
<name>A0A532V1P4_UNCL8</name>
<dbReference type="AlphaFoldDB" id="A0A532V1P4"/>